<accession>A0ABN0EPG6</accession>
<gene>
    <name evidence="1" type="ORF">cco14_05840</name>
</gene>
<sequence>MGLEIAKGNFFNAKGNFFNAKNIPKGNFFNVTE</sequence>
<name>A0ABN0EPG6_CAMCO</name>
<dbReference type="Proteomes" id="UP000005511">
    <property type="component" value="Unassembled WGS sequence"/>
</dbReference>
<comment type="caution">
    <text evidence="1">The sequence shown here is derived from an EMBL/GenBank/DDBJ whole genome shotgun (WGS) entry which is preliminary data.</text>
</comment>
<organism evidence="1 2">
    <name type="scientific">Campylobacter coli 80352</name>
    <dbReference type="NCBI Taxonomy" id="887288"/>
    <lineage>
        <taxon>Bacteria</taxon>
        <taxon>Pseudomonadati</taxon>
        <taxon>Campylobacterota</taxon>
        <taxon>Epsilonproteobacteria</taxon>
        <taxon>Campylobacterales</taxon>
        <taxon>Campylobacteraceae</taxon>
        <taxon>Campylobacter</taxon>
    </lineage>
</organism>
<evidence type="ECO:0000313" key="1">
    <source>
        <dbReference type="EMBL" id="EIA63696.1"/>
    </source>
</evidence>
<protein>
    <submittedName>
        <fullName evidence="1">Uncharacterized protein</fullName>
    </submittedName>
</protein>
<proteinExistence type="predicted"/>
<reference evidence="1 2" key="1">
    <citation type="submission" date="2010-09" db="EMBL/GenBank/DDBJ databases">
        <authorList>
            <person name="Richards V."/>
            <person name="Lefebure T."/>
            <person name="Suzuki H."/>
            <person name="Pavinski Bitar P."/>
            <person name="Stanhope M."/>
        </authorList>
    </citation>
    <scope>NUCLEOTIDE SEQUENCE [LARGE SCALE GENOMIC DNA]</scope>
    <source>
        <strain evidence="1 2">80352</strain>
    </source>
</reference>
<evidence type="ECO:0000313" key="2">
    <source>
        <dbReference type="Proteomes" id="UP000005511"/>
    </source>
</evidence>
<dbReference type="EMBL" id="AIMT01000054">
    <property type="protein sequence ID" value="EIA63696.1"/>
    <property type="molecule type" value="Genomic_DNA"/>
</dbReference>
<keyword evidence="2" id="KW-1185">Reference proteome</keyword>